<gene>
    <name evidence="1" type="ORF">M9H77_04604</name>
</gene>
<reference evidence="2" key="1">
    <citation type="journal article" date="2023" name="Nat. Plants">
        <title>Single-cell RNA sequencing provides a high-resolution roadmap for understanding the multicellular compartmentation of specialized metabolism.</title>
        <authorList>
            <person name="Sun S."/>
            <person name="Shen X."/>
            <person name="Li Y."/>
            <person name="Li Y."/>
            <person name="Wang S."/>
            <person name="Li R."/>
            <person name="Zhang H."/>
            <person name="Shen G."/>
            <person name="Guo B."/>
            <person name="Wei J."/>
            <person name="Xu J."/>
            <person name="St-Pierre B."/>
            <person name="Chen S."/>
            <person name="Sun C."/>
        </authorList>
    </citation>
    <scope>NUCLEOTIDE SEQUENCE [LARGE SCALE GENOMIC DNA]</scope>
</reference>
<evidence type="ECO:0000313" key="1">
    <source>
        <dbReference type="EMBL" id="KAI5683376.1"/>
    </source>
</evidence>
<organism evidence="1 2">
    <name type="scientific">Catharanthus roseus</name>
    <name type="common">Madagascar periwinkle</name>
    <name type="synonym">Vinca rosea</name>
    <dbReference type="NCBI Taxonomy" id="4058"/>
    <lineage>
        <taxon>Eukaryota</taxon>
        <taxon>Viridiplantae</taxon>
        <taxon>Streptophyta</taxon>
        <taxon>Embryophyta</taxon>
        <taxon>Tracheophyta</taxon>
        <taxon>Spermatophyta</taxon>
        <taxon>Magnoliopsida</taxon>
        <taxon>eudicotyledons</taxon>
        <taxon>Gunneridae</taxon>
        <taxon>Pentapetalae</taxon>
        <taxon>asterids</taxon>
        <taxon>lamiids</taxon>
        <taxon>Gentianales</taxon>
        <taxon>Apocynaceae</taxon>
        <taxon>Rauvolfioideae</taxon>
        <taxon>Vinceae</taxon>
        <taxon>Catharanthinae</taxon>
        <taxon>Catharanthus</taxon>
    </lineage>
</organism>
<proteinExistence type="predicted"/>
<protein>
    <submittedName>
        <fullName evidence="1">Uncharacterized protein</fullName>
    </submittedName>
</protein>
<comment type="caution">
    <text evidence="1">The sequence shown here is derived from an EMBL/GenBank/DDBJ whole genome shotgun (WGS) entry which is preliminary data.</text>
</comment>
<name>A0ACC0CEK4_CATRO</name>
<accession>A0ACC0CEK4</accession>
<keyword evidence="2" id="KW-1185">Reference proteome</keyword>
<sequence>MANYFLIVSAIFIMLHELLFPQALTHGAHSQISCRSYCGNLTVDYPFALTSGCGHPGFRDLLFCINDVLMFHINSGSYRVLDIDYAYESLTLHDPHMSNCDSIVLGGRGNGFVVEEWRAPYLSPSTDNVFMLLGCSPESPLFEGFPGKHMPCHNISGMGCDEYYECRGWDIIGAEAVYGRGTPECCSVSYEAMKSVNLSKLGCQGYSSAYSVAPIRVSSGPNGWSYGIRVKYSVLGNDVFCKACEATGGYCGFDVQADAHHPLCICGTWNSTSNCDSIPSSTASRTRWSSMEELTGLLTYVIIWRNLHRFQ</sequence>
<evidence type="ECO:0000313" key="2">
    <source>
        <dbReference type="Proteomes" id="UP001060085"/>
    </source>
</evidence>
<dbReference type="EMBL" id="CM044701">
    <property type="protein sequence ID" value="KAI5683376.1"/>
    <property type="molecule type" value="Genomic_DNA"/>
</dbReference>
<dbReference type="Proteomes" id="UP001060085">
    <property type="component" value="Linkage Group LG01"/>
</dbReference>